<feature type="signal peptide" evidence="1">
    <location>
        <begin position="1"/>
        <end position="19"/>
    </location>
</feature>
<dbReference type="GO" id="GO:0016787">
    <property type="term" value="F:hydrolase activity"/>
    <property type="evidence" value="ECO:0007669"/>
    <property type="project" value="UniProtKB-KW"/>
</dbReference>
<dbReference type="Pfam" id="PF01551">
    <property type="entry name" value="Peptidase_M23"/>
    <property type="match status" value="1"/>
</dbReference>
<reference evidence="3 4" key="1">
    <citation type="submission" date="2023-09" db="EMBL/GenBank/DDBJ databases">
        <title>Xinfangfangia sedmenti sp. nov., isolated the sedment.</title>
        <authorList>
            <person name="Xu L."/>
        </authorList>
    </citation>
    <scope>NUCLEOTIDE SEQUENCE [LARGE SCALE GENOMIC DNA]</scope>
    <source>
        <strain evidence="3 4">LG-4</strain>
    </source>
</reference>
<dbReference type="InterPro" id="IPR016047">
    <property type="entry name" value="M23ase_b-sheet_dom"/>
</dbReference>
<dbReference type="PANTHER" id="PTHR21666">
    <property type="entry name" value="PEPTIDASE-RELATED"/>
    <property type="match status" value="1"/>
</dbReference>
<keyword evidence="3" id="KW-0378">Hydrolase</keyword>
<evidence type="ECO:0000313" key="4">
    <source>
        <dbReference type="Proteomes" id="UP001247754"/>
    </source>
</evidence>
<protein>
    <submittedName>
        <fullName evidence="3">M23 family metallopeptidase</fullName>
        <ecNumber evidence="3">3.4.-.-</ecNumber>
    </submittedName>
</protein>
<feature type="chain" id="PRO_5046628461" evidence="1">
    <location>
        <begin position="20"/>
        <end position="322"/>
    </location>
</feature>
<dbReference type="EC" id="3.4.-.-" evidence="3"/>
<accession>A0ABU1FEM2</accession>
<dbReference type="PANTHER" id="PTHR21666:SF285">
    <property type="entry name" value="M23 FAMILY METALLOPEPTIDASE"/>
    <property type="match status" value="1"/>
</dbReference>
<organism evidence="3 4">
    <name type="scientific">Ruixingdingia sedimenti</name>
    <dbReference type="NCBI Taxonomy" id="3073604"/>
    <lineage>
        <taxon>Bacteria</taxon>
        <taxon>Pseudomonadati</taxon>
        <taxon>Pseudomonadota</taxon>
        <taxon>Alphaproteobacteria</taxon>
        <taxon>Rhodobacterales</taxon>
        <taxon>Paracoccaceae</taxon>
        <taxon>Ruixingdingia</taxon>
    </lineage>
</organism>
<evidence type="ECO:0000259" key="2">
    <source>
        <dbReference type="Pfam" id="PF01551"/>
    </source>
</evidence>
<name>A0ABU1FEM2_9RHOB</name>
<keyword evidence="4" id="KW-1185">Reference proteome</keyword>
<dbReference type="Gene3D" id="2.70.70.10">
    <property type="entry name" value="Glucose Permease (Domain IIA)"/>
    <property type="match status" value="1"/>
</dbReference>
<dbReference type="CDD" id="cd12797">
    <property type="entry name" value="M23_peptidase"/>
    <property type="match status" value="1"/>
</dbReference>
<gene>
    <name evidence="3" type="ORF">RGD00_20125</name>
</gene>
<dbReference type="Proteomes" id="UP001247754">
    <property type="component" value="Unassembled WGS sequence"/>
</dbReference>
<dbReference type="EMBL" id="JAVKPH010000038">
    <property type="protein sequence ID" value="MDR5654924.1"/>
    <property type="molecule type" value="Genomic_DNA"/>
</dbReference>
<dbReference type="InterPro" id="IPR050570">
    <property type="entry name" value="Cell_wall_metabolism_enzyme"/>
</dbReference>
<sequence length="322" mass="33092">MIRRAACALFAAAAWPAAAQPVMHLPVDCALGETCFIQNYPDHDPGPGFSDFTCGPLGYDGHDGTDFALLSLAAMQAGVAVLAPADGVVTGTRDGMQDIAVNDPAAPPLDGRDCGNGLAIDHGGGWVSQLCHLAQGSVTVRTGDRVTAGQPVGRVGLSGRTEFPHVHLSLRQGDRKVDPFAPDPAAACGGPAQPGLWAAPIAYAPGGLVGAGITDHAPDYAAIQSAPPATTPLPRSAPALVAWALLYGTRSGDRLAMRLTGPDGTVAEDSSTVERTQARSYRYIGRRAPPGGWPAGDYRASLTLTRGGTVIARHEARVTVGP</sequence>
<comment type="caution">
    <text evidence="3">The sequence shown here is derived from an EMBL/GenBank/DDBJ whole genome shotgun (WGS) entry which is preliminary data.</text>
</comment>
<dbReference type="SUPFAM" id="SSF51261">
    <property type="entry name" value="Duplicated hybrid motif"/>
    <property type="match status" value="1"/>
</dbReference>
<dbReference type="RefSeq" id="WP_310459066.1">
    <property type="nucleotide sequence ID" value="NZ_JAVKPH010000038.1"/>
</dbReference>
<keyword evidence="1" id="KW-0732">Signal</keyword>
<feature type="domain" description="M23ase beta-sheet core" evidence="2">
    <location>
        <begin position="62"/>
        <end position="179"/>
    </location>
</feature>
<evidence type="ECO:0000256" key="1">
    <source>
        <dbReference type="SAM" id="SignalP"/>
    </source>
</evidence>
<evidence type="ECO:0000313" key="3">
    <source>
        <dbReference type="EMBL" id="MDR5654924.1"/>
    </source>
</evidence>
<dbReference type="InterPro" id="IPR011055">
    <property type="entry name" value="Dup_hybrid_motif"/>
</dbReference>
<proteinExistence type="predicted"/>